<protein>
    <submittedName>
        <fullName evidence="7">Putative ABC transport system ATP-binding protein</fullName>
    </submittedName>
</protein>
<dbReference type="SUPFAM" id="SSF52540">
    <property type="entry name" value="P-loop containing nucleoside triphosphate hydrolases"/>
    <property type="match status" value="1"/>
</dbReference>
<dbReference type="Pfam" id="PF00005">
    <property type="entry name" value="ABC_tran"/>
    <property type="match status" value="1"/>
</dbReference>
<dbReference type="InterPro" id="IPR027417">
    <property type="entry name" value="P-loop_NTPase"/>
</dbReference>
<dbReference type="PANTHER" id="PTHR43119:SF1">
    <property type="entry name" value="ABC TRANSPORTER DOMAIN-CONTAINING PROTEIN"/>
    <property type="match status" value="1"/>
</dbReference>
<dbReference type="InterPro" id="IPR003593">
    <property type="entry name" value="AAA+_ATPase"/>
</dbReference>
<feature type="compositionally biased region" description="Basic and acidic residues" evidence="5">
    <location>
        <begin position="1"/>
        <end position="13"/>
    </location>
</feature>
<dbReference type="PANTHER" id="PTHR43119">
    <property type="entry name" value="ABC TRANSPORT PROTEIN ATP-BINDING COMPONENT-RELATED"/>
    <property type="match status" value="1"/>
</dbReference>
<feature type="domain" description="ABC transporter" evidence="6">
    <location>
        <begin position="25"/>
        <end position="259"/>
    </location>
</feature>
<organism evidence="7 8">
    <name type="scientific">Paraburkholderia eburnea</name>
    <dbReference type="NCBI Taxonomy" id="1189126"/>
    <lineage>
        <taxon>Bacteria</taxon>
        <taxon>Pseudomonadati</taxon>
        <taxon>Pseudomonadota</taxon>
        <taxon>Betaproteobacteria</taxon>
        <taxon>Burkholderiales</taxon>
        <taxon>Burkholderiaceae</taxon>
        <taxon>Paraburkholderia</taxon>
    </lineage>
</organism>
<dbReference type="PROSITE" id="PS50893">
    <property type="entry name" value="ABC_TRANSPORTER_2"/>
    <property type="match status" value="1"/>
</dbReference>
<evidence type="ECO:0000256" key="3">
    <source>
        <dbReference type="ARBA" id="ARBA00022741"/>
    </source>
</evidence>
<dbReference type="SMART" id="SM00382">
    <property type="entry name" value="AAA"/>
    <property type="match status" value="1"/>
</dbReference>
<keyword evidence="2" id="KW-0472">Membrane</keyword>
<evidence type="ECO:0000313" key="8">
    <source>
        <dbReference type="Proteomes" id="UP000237381"/>
    </source>
</evidence>
<dbReference type="AlphaFoldDB" id="A0A2S4MFN4"/>
<evidence type="ECO:0000256" key="5">
    <source>
        <dbReference type="SAM" id="MobiDB-lite"/>
    </source>
</evidence>
<dbReference type="Proteomes" id="UP000237381">
    <property type="component" value="Unassembled WGS sequence"/>
</dbReference>
<gene>
    <name evidence="7" type="ORF">B0G62_10314</name>
</gene>
<dbReference type="InterPro" id="IPR003439">
    <property type="entry name" value="ABC_transporter-like_ATP-bd"/>
</dbReference>
<evidence type="ECO:0000259" key="6">
    <source>
        <dbReference type="PROSITE" id="PS50893"/>
    </source>
</evidence>
<keyword evidence="1" id="KW-1003">Cell membrane</keyword>
<keyword evidence="2" id="KW-0997">Cell inner membrane</keyword>
<keyword evidence="8" id="KW-1185">Reference proteome</keyword>
<name>A0A2S4MFN4_9BURK</name>
<evidence type="ECO:0000256" key="4">
    <source>
        <dbReference type="ARBA" id="ARBA00022840"/>
    </source>
</evidence>
<accession>A0A2S4MFN4</accession>
<dbReference type="GO" id="GO:0005524">
    <property type="term" value="F:ATP binding"/>
    <property type="evidence" value="ECO:0007669"/>
    <property type="project" value="UniProtKB-KW"/>
</dbReference>
<evidence type="ECO:0000256" key="1">
    <source>
        <dbReference type="ARBA" id="ARBA00022475"/>
    </source>
</evidence>
<keyword evidence="3" id="KW-0547">Nucleotide-binding</keyword>
<dbReference type="Gene3D" id="3.40.50.300">
    <property type="entry name" value="P-loop containing nucleotide triphosphate hydrolases"/>
    <property type="match status" value="1"/>
</dbReference>
<evidence type="ECO:0000256" key="2">
    <source>
        <dbReference type="ARBA" id="ARBA00022519"/>
    </source>
</evidence>
<proteinExistence type="predicted"/>
<reference evidence="7 8" key="1">
    <citation type="submission" date="2018-01" db="EMBL/GenBank/DDBJ databases">
        <title>Genomic Encyclopedia of Type Strains, Phase III (KMG-III): the genomes of soil and plant-associated and newly described type strains.</title>
        <authorList>
            <person name="Whitman W."/>
        </authorList>
    </citation>
    <scope>NUCLEOTIDE SEQUENCE [LARGE SCALE GENOMIC DNA]</scope>
    <source>
        <strain evidence="7 8">JCM 18070</strain>
    </source>
</reference>
<comment type="caution">
    <text evidence="7">The sequence shown here is derived from an EMBL/GenBank/DDBJ whole genome shotgun (WGS) entry which is preliminary data.</text>
</comment>
<evidence type="ECO:0000313" key="7">
    <source>
        <dbReference type="EMBL" id="POR53445.1"/>
    </source>
</evidence>
<feature type="region of interest" description="Disordered" evidence="5">
    <location>
        <begin position="1"/>
        <end position="29"/>
    </location>
</feature>
<dbReference type="EMBL" id="PQGA01000003">
    <property type="protein sequence ID" value="POR53445.1"/>
    <property type="molecule type" value="Genomic_DNA"/>
</dbReference>
<sequence length="259" mass="27856">MKNPQKESSHDGARTGMATTTVPLVEARGLTRRDAQRGQILLHPTDFALEAGQRVVLTGPSGSGKSVFLRALALLDPPDGGTLLWHGEPVGRARIPSYRRHIAYLRQRPALIDGTVEDNLRYPWSFAAYRGSAFDAARATSLLEAAGRGGDFLARDTSELSGGEAQIVALVRVLQLDPEALLLDEPTASLDPESARTVEALIAHWFAHERAARATVWVSHDPAQAQRVGERHLTMRAGVLSEAADASTDDVDSTTGAPQ</sequence>
<dbReference type="GO" id="GO:0016887">
    <property type="term" value="F:ATP hydrolysis activity"/>
    <property type="evidence" value="ECO:0007669"/>
    <property type="project" value="InterPro"/>
</dbReference>
<keyword evidence="4 7" id="KW-0067">ATP-binding</keyword>